<dbReference type="PROSITE" id="PS50222">
    <property type="entry name" value="EF_HAND_2"/>
    <property type="match status" value="1"/>
</dbReference>
<evidence type="ECO:0000313" key="3">
    <source>
        <dbReference type="EMBL" id="ETO33698.1"/>
    </source>
</evidence>
<reference evidence="3 4" key="1">
    <citation type="journal article" date="2013" name="Curr. Biol.">
        <title>The Genome of the Foraminiferan Reticulomyxa filosa.</title>
        <authorList>
            <person name="Glockner G."/>
            <person name="Hulsmann N."/>
            <person name="Schleicher M."/>
            <person name="Noegel A.A."/>
            <person name="Eichinger L."/>
            <person name="Gallinger C."/>
            <person name="Pawlowski J."/>
            <person name="Sierra R."/>
            <person name="Euteneuer U."/>
            <person name="Pillet L."/>
            <person name="Moustafa A."/>
            <person name="Platzer M."/>
            <person name="Groth M."/>
            <person name="Szafranski K."/>
            <person name="Schliwa M."/>
        </authorList>
    </citation>
    <scope>NUCLEOTIDE SEQUENCE [LARGE SCALE GENOMIC DNA]</scope>
</reference>
<sequence length="211" mass="24793">MWSQQNKQPEIQAKLLRLWEEKKEEEFRKECSKLVNDHAEFFKVMDLHSGSGSSPDVSRDEFVNHFKSCFRVELSNALFSTIAGDKNTCKVVNIRTYFHGRRTVIKQKEVVKDAVWLSQKLQKMNLKDIDDDENLKIEREELRAHLKEEVDVVLIDAIFDSIDADHSGQITPLEFFKWRHNTKIDTIQKIMVGLFKKKKLSLLYVQHTSNK</sequence>
<feature type="domain" description="EF-hand" evidence="2">
    <location>
        <begin position="150"/>
        <end position="185"/>
    </location>
</feature>
<dbReference type="GO" id="GO:0005509">
    <property type="term" value="F:calcium ion binding"/>
    <property type="evidence" value="ECO:0007669"/>
    <property type="project" value="InterPro"/>
</dbReference>
<proteinExistence type="predicted"/>
<evidence type="ECO:0000259" key="2">
    <source>
        <dbReference type="PROSITE" id="PS50222"/>
    </source>
</evidence>
<gene>
    <name evidence="3" type="ORF">RFI_03403</name>
</gene>
<dbReference type="SUPFAM" id="SSF47473">
    <property type="entry name" value="EF-hand"/>
    <property type="match status" value="1"/>
</dbReference>
<protein>
    <recommendedName>
        <fullName evidence="2">EF-hand domain-containing protein</fullName>
    </recommendedName>
</protein>
<name>X6P6F7_RETFI</name>
<dbReference type="AlphaFoldDB" id="X6P6F7"/>
<dbReference type="InterPro" id="IPR011992">
    <property type="entry name" value="EF-hand-dom_pair"/>
</dbReference>
<dbReference type="InterPro" id="IPR002048">
    <property type="entry name" value="EF_hand_dom"/>
</dbReference>
<dbReference type="CDD" id="cd00051">
    <property type="entry name" value="EFh"/>
    <property type="match status" value="1"/>
</dbReference>
<dbReference type="Proteomes" id="UP000023152">
    <property type="component" value="Unassembled WGS sequence"/>
</dbReference>
<organism evidence="3 4">
    <name type="scientific">Reticulomyxa filosa</name>
    <dbReference type="NCBI Taxonomy" id="46433"/>
    <lineage>
        <taxon>Eukaryota</taxon>
        <taxon>Sar</taxon>
        <taxon>Rhizaria</taxon>
        <taxon>Retaria</taxon>
        <taxon>Foraminifera</taxon>
        <taxon>Monothalamids</taxon>
        <taxon>Reticulomyxidae</taxon>
        <taxon>Reticulomyxa</taxon>
    </lineage>
</organism>
<dbReference type="PROSITE" id="PS00018">
    <property type="entry name" value="EF_HAND_1"/>
    <property type="match status" value="1"/>
</dbReference>
<keyword evidence="4" id="KW-1185">Reference proteome</keyword>
<keyword evidence="1" id="KW-0106">Calcium</keyword>
<accession>X6P6F7</accession>
<dbReference type="EMBL" id="ASPP01003193">
    <property type="protein sequence ID" value="ETO33698.1"/>
    <property type="molecule type" value="Genomic_DNA"/>
</dbReference>
<dbReference type="InterPro" id="IPR018247">
    <property type="entry name" value="EF_Hand_1_Ca_BS"/>
</dbReference>
<comment type="caution">
    <text evidence="3">The sequence shown here is derived from an EMBL/GenBank/DDBJ whole genome shotgun (WGS) entry which is preliminary data.</text>
</comment>
<evidence type="ECO:0000256" key="1">
    <source>
        <dbReference type="ARBA" id="ARBA00022837"/>
    </source>
</evidence>
<evidence type="ECO:0000313" key="4">
    <source>
        <dbReference type="Proteomes" id="UP000023152"/>
    </source>
</evidence>
<dbReference type="Gene3D" id="1.10.238.10">
    <property type="entry name" value="EF-hand"/>
    <property type="match status" value="1"/>
</dbReference>